<dbReference type="Proteomes" id="UP000002705">
    <property type="component" value="Chromosome 3"/>
</dbReference>
<dbReference type="KEGG" id="bur:Bcep18194_C7349"/>
<reference evidence="1" key="1">
    <citation type="submission" date="2009-01" db="EMBL/GenBank/DDBJ databases">
        <title>Complete sequence of chromosome 3 of Burkholderia sp. 383.</title>
        <authorList>
            <consortium name="US DOE Joint Genome Institute"/>
            <person name="Copeland A."/>
            <person name="Lucas S."/>
            <person name="Lapidus A."/>
            <person name="Barry K."/>
            <person name="Detter J.C."/>
            <person name="Glavina T."/>
            <person name="Hammon N."/>
            <person name="Israni S."/>
            <person name="Pitluck S."/>
            <person name="Chain P."/>
            <person name="Malfatti S."/>
            <person name="Shin M."/>
            <person name="Vergez L."/>
            <person name="Schmutz J."/>
            <person name="Larimer F."/>
            <person name="Land M."/>
            <person name="Kyrpides N."/>
            <person name="Lykidis A."/>
            <person name="Richardson P."/>
        </authorList>
    </citation>
    <scope>NUCLEOTIDE SEQUENCE</scope>
    <source>
        <strain evidence="1">383</strain>
    </source>
</reference>
<accession>Q39MC3</accession>
<sequence length="83" mass="9357">MVIALRPPEDRNNVSKYGMLGNGTHAEQGRGVLLPDSVRSFPIQNGMSTMTDEVLRDSSRLPQGFEELESFLDRWNATTPHER</sequence>
<keyword evidence="2" id="KW-1185">Reference proteome</keyword>
<dbReference type="HOGENOM" id="CLU_2536107_0_0_4"/>
<dbReference type="EMBL" id="CP000150">
    <property type="protein sequence ID" value="ABB06393.1"/>
    <property type="molecule type" value="Genomic_DNA"/>
</dbReference>
<evidence type="ECO:0000313" key="1">
    <source>
        <dbReference type="EMBL" id="ABB06393.1"/>
    </source>
</evidence>
<protein>
    <submittedName>
        <fullName evidence="1">Uncharacterized protein</fullName>
    </submittedName>
</protein>
<gene>
    <name evidence="1" type="ordered locus">Bcep18194_C7349</name>
</gene>
<dbReference type="AlphaFoldDB" id="Q39MC3"/>
<organism evidence="1 2">
    <name type="scientific">Burkholderia lata (strain ATCC 17760 / DSM 23089 / LMG 22485 / NCIMB 9086 / R18194 / 383)</name>
    <dbReference type="NCBI Taxonomy" id="482957"/>
    <lineage>
        <taxon>Bacteria</taxon>
        <taxon>Pseudomonadati</taxon>
        <taxon>Pseudomonadota</taxon>
        <taxon>Betaproteobacteria</taxon>
        <taxon>Burkholderiales</taxon>
        <taxon>Burkholderiaceae</taxon>
        <taxon>Burkholderia</taxon>
        <taxon>Burkholderia cepacia complex</taxon>
    </lineage>
</organism>
<evidence type="ECO:0000313" key="2">
    <source>
        <dbReference type="Proteomes" id="UP000002705"/>
    </source>
</evidence>
<name>Q39MC3_BURL3</name>
<proteinExistence type="predicted"/>
<dbReference type="PATRIC" id="fig|482957.22.peg.7937"/>